<proteinExistence type="predicted"/>
<dbReference type="InterPro" id="IPR001647">
    <property type="entry name" value="HTH_TetR"/>
</dbReference>
<dbReference type="RefSeq" id="WP_206962510.1">
    <property type="nucleotide sequence ID" value="NZ_BAAAJJ010000002.1"/>
</dbReference>
<dbReference type="PROSITE" id="PS50977">
    <property type="entry name" value="HTH_TETR_2"/>
    <property type="match status" value="1"/>
</dbReference>
<evidence type="ECO:0000256" key="4">
    <source>
        <dbReference type="PROSITE-ProRule" id="PRU00335"/>
    </source>
</evidence>
<dbReference type="Pfam" id="PF00440">
    <property type="entry name" value="TetR_N"/>
    <property type="match status" value="1"/>
</dbReference>
<accession>A0A939F7F7</accession>
<evidence type="ECO:0000256" key="3">
    <source>
        <dbReference type="ARBA" id="ARBA00023163"/>
    </source>
</evidence>
<dbReference type="GO" id="GO:0003700">
    <property type="term" value="F:DNA-binding transcription factor activity"/>
    <property type="evidence" value="ECO:0007669"/>
    <property type="project" value="TreeGrafter"/>
</dbReference>
<reference evidence="6" key="1">
    <citation type="submission" date="2021-03" db="EMBL/GenBank/DDBJ databases">
        <title>Streptomyces poriferae sp. nov., a novel marine sponge-derived Actinobacteria species with anti-MRSA activity.</title>
        <authorList>
            <person name="Sandoval-Powers M."/>
            <person name="Kralova S."/>
            <person name="Nguyen G.-S."/>
            <person name="Fawwal D."/>
            <person name="Degnes K."/>
            <person name="Klinkenberg G."/>
            <person name="Sletta H."/>
            <person name="Wentzel A."/>
            <person name="Liles M.R."/>
        </authorList>
    </citation>
    <scope>NUCLEOTIDE SEQUENCE</scope>
    <source>
        <strain evidence="6">DSM 41794</strain>
    </source>
</reference>
<evidence type="ECO:0000256" key="2">
    <source>
        <dbReference type="ARBA" id="ARBA00023125"/>
    </source>
</evidence>
<dbReference type="PANTHER" id="PTHR30055">
    <property type="entry name" value="HTH-TYPE TRANSCRIPTIONAL REGULATOR RUTR"/>
    <property type="match status" value="1"/>
</dbReference>
<feature type="domain" description="HTH tetR-type" evidence="5">
    <location>
        <begin position="13"/>
        <end position="73"/>
    </location>
</feature>
<keyword evidence="3" id="KW-0804">Transcription</keyword>
<dbReference type="InterPro" id="IPR036271">
    <property type="entry name" value="Tet_transcr_reg_TetR-rel_C_sf"/>
</dbReference>
<name>A0A939F7F7_9ACTN</name>
<dbReference type="SUPFAM" id="SSF48498">
    <property type="entry name" value="Tetracyclin repressor-like, C-terminal domain"/>
    <property type="match status" value="1"/>
</dbReference>
<dbReference type="InterPro" id="IPR011075">
    <property type="entry name" value="TetR_C"/>
</dbReference>
<evidence type="ECO:0000313" key="7">
    <source>
        <dbReference type="Proteomes" id="UP000664167"/>
    </source>
</evidence>
<protein>
    <submittedName>
        <fullName evidence="6">TetR/AcrR family transcriptional regulator</fullName>
    </submittedName>
</protein>
<keyword evidence="2 4" id="KW-0238">DNA-binding</keyword>
<organism evidence="6 7">
    <name type="scientific">Streptomyces beijiangensis</name>
    <dbReference type="NCBI Taxonomy" id="163361"/>
    <lineage>
        <taxon>Bacteria</taxon>
        <taxon>Bacillati</taxon>
        <taxon>Actinomycetota</taxon>
        <taxon>Actinomycetes</taxon>
        <taxon>Kitasatosporales</taxon>
        <taxon>Streptomycetaceae</taxon>
        <taxon>Streptomyces</taxon>
    </lineage>
</organism>
<gene>
    <name evidence="6" type="ORF">J0695_14915</name>
</gene>
<dbReference type="Gene3D" id="1.10.357.10">
    <property type="entry name" value="Tetracycline Repressor, domain 2"/>
    <property type="match status" value="1"/>
</dbReference>
<dbReference type="SUPFAM" id="SSF46689">
    <property type="entry name" value="Homeodomain-like"/>
    <property type="match status" value="1"/>
</dbReference>
<dbReference type="GO" id="GO:0000976">
    <property type="term" value="F:transcription cis-regulatory region binding"/>
    <property type="evidence" value="ECO:0007669"/>
    <property type="project" value="TreeGrafter"/>
</dbReference>
<evidence type="ECO:0000256" key="1">
    <source>
        <dbReference type="ARBA" id="ARBA00023015"/>
    </source>
</evidence>
<dbReference type="PANTHER" id="PTHR30055:SF148">
    <property type="entry name" value="TETR-FAMILY TRANSCRIPTIONAL REGULATOR"/>
    <property type="match status" value="1"/>
</dbReference>
<dbReference type="AlphaFoldDB" id="A0A939F7F7"/>
<dbReference type="Proteomes" id="UP000664167">
    <property type="component" value="Unassembled WGS sequence"/>
</dbReference>
<keyword evidence="1" id="KW-0805">Transcription regulation</keyword>
<sequence>MNGVPPNPARRSERSRQAILAAALDLCTEKGYARTTVEAIAARAGVSKKTIYRWWPSKGAILLEAINNAVVMTTPFPDTGDLAADLCTQMHAVVKLLTNPPLGPAYAGILTEIQYDDELCRAVQEEFINPRVEAAKIRLRRAREQGELPPDADLDLAVELFYGPLYYRHTLRRPPYTRERIVTLIAHVMRSLGAA</sequence>
<dbReference type="EMBL" id="JAFLRJ010000134">
    <property type="protein sequence ID" value="MBO0513084.1"/>
    <property type="molecule type" value="Genomic_DNA"/>
</dbReference>
<dbReference type="Gene3D" id="1.10.10.60">
    <property type="entry name" value="Homeodomain-like"/>
    <property type="match status" value="1"/>
</dbReference>
<comment type="caution">
    <text evidence="6">The sequence shown here is derived from an EMBL/GenBank/DDBJ whole genome shotgun (WGS) entry which is preliminary data.</text>
</comment>
<dbReference type="InterPro" id="IPR050109">
    <property type="entry name" value="HTH-type_TetR-like_transc_reg"/>
</dbReference>
<dbReference type="Pfam" id="PF16859">
    <property type="entry name" value="TetR_C_11"/>
    <property type="match status" value="1"/>
</dbReference>
<dbReference type="InterPro" id="IPR009057">
    <property type="entry name" value="Homeodomain-like_sf"/>
</dbReference>
<feature type="DNA-binding region" description="H-T-H motif" evidence="4">
    <location>
        <begin position="36"/>
        <end position="55"/>
    </location>
</feature>
<evidence type="ECO:0000313" key="6">
    <source>
        <dbReference type="EMBL" id="MBO0513084.1"/>
    </source>
</evidence>
<evidence type="ECO:0000259" key="5">
    <source>
        <dbReference type="PROSITE" id="PS50977"/>
    </source>
</evidence>
<keyword evidence="7" id="KW-1185">Reference proteome</keyword>
<dbReference type="PRINTS" id="PR00455">
    <property type="entry name" value="HTHTETR"/>
</dbReference>